<organism evidence="2 5">
    <name type="scientific">Chryseobacterium culicis</name>
    <dbReference type="NCBI Taxonomy" id="680127"/>
    <lineage>
        <taxon>Bacteria</taxon>
        <taxon>Pseudomonadati</taxon>
        <taxon>Bacteroidota</taxon>
        <taxon>Flavobacteriia</taxon>
        <taxon>Flavobacteriales</taxon>
        <taxon>Weeksellaceae</taxon>
        <taxon>Chryseobacterium group</taxon>
        <taxon>Chryseobacterium</taxon>
    </lineage>
</organism>
<accession>A0A2S9CKV7</accession>
<comment type="caution">
    <text evidence="2">The sequence shown here is derived from an EMBL/GenBank/DDBJ whole genome shotgun (WGS) entry which is preliminary data.</text>
</comment>
<name>A0A2S9CKV7_CHRCI</name>
<dbReference type="GO" id="GO:0003677">
    <property type="term" value="F:DNA binding"/>
    <property type="evidence" value="ECO:0007669"/>
    <property type="project" value="InterPro"/>
</dbReference>
<evidence type="ECO:0000313" key="5">
    <source>
        <dbReference type="Proteomes" id="UP000238534"/>
    </source>
</evidence>
<keyword evidence="4" id="KW-1185">Reference proteome</keyword>
<sequence>MKIGQKLKQVRESMRMSQDDLASSLNTTQKTISNWESDKGLPTVIQLACIEKILHVDVLSWFEDNGIIFKHKTDKGENSEIVTHNFSKVIEQYEKRIFEKDICIDEQKEIIKSLIEKFNLQN</sequence>
<dbReference type="SMART" id="SM00530">
    <property type="entry name" value="HTH_XRE"/>
    <property type="match status" value="1"/>
</dbReference>
<evidence type="ECO:0000313" key="2">
    <source>
        <dbReference type="EMBL" id="PRB81148.1"/>
    </source>
</evidence>
<evidence type="ECO:0000313" key="4">
    <source>
        <dbReference type="Proteomes" id="UP000238325"/>
    </source>
</evidence>
<dbReference type="Proteomes" id="UP000238534">
    <property type="component" value="Unassembled WGS sequence"/>
</dbReference>
<reference evidence="4 5" key="1">
    <citation type="submission" date="2017-09" db="EMBL/GenBank/DDBJ databases">
        <title>Genomic, metabolic, and phenotypic characteristics of bacterial isolates from the natural microbiome of the model nematode Caenorhabditis elegans.</title>
        <authorList>
            <person name="Zimmermann J."/>
            <person name="Obeng N."/>
            <person name="Yang W."/>
            <person name="Obeng O."/>
            <person name="Kissoyan K."/>
            <person name="Pees B."/>
            <person name="Dirksen P."/>
            <person name="Hoppner M."/>
            <person name="Franke A."/>
            <person name="Rosenstiel P."/>
            <person name="Leippe M."/>
            <person name="Dierking K."/>
            <person name="Kaleta C."/>
            <person name="Schulenburg H."/>
        </authorList>
    </citation>
    <scope>NUCLEOTIDE SEQUENCE [LARGE SCALE GENOMIC DNA]</scope>
    <source>
        <strain evidence="2 5">MYb25</strain>
        <strain evidence="3 4">MYb44</strain>
    </source>
</reference>
<dbReference type="Gene3D" id="1.10.260.40">
    <property type="entry name" value="lambda repressor-like DNA-binding domains"/>
    <property type="match status" value="1"/>
</dbReference>
<dbReference type="AlphaFoldDB" id="A0A2S9CKV7"/>
<protein>
    <recommendedName>
        <fullName evidence="1">HTH cro/C1-type domain-containing protein</fullName>
    </recommendedName>
</protein>
<feature type="domain" description="HTH cro/C1-type" evidence="1">
    <location>
        <begin position="7"/>
        <end position="61"/>
    </location>
</feature>
<dbReference type="Pfam" id="PF01381">
    <property type="entry name" value="HTH_3"/>
    <property type="match status" value="1"/>
</dbReference>
<dbReference type="RefSeq" id="WP_105684117.1">
    <property type="nucleotide sequence ID" value="NZ_JBBGZD010000005.1"/>
</dbReference>
<dbReference type="Proteomes" id="UP000238325">
    <property type="component" value="Unassembled WGS sequence"/>
</dbReference>
<dbReference type="SUPFAM" id="SSF47413">
    <property type="entry name" value="lambda repressor-like DNA-binding domains"/>
    <property type="match status" value="1"/>
</dbReference>
<dbReference type="EMBL" id="PCPH01000006">
    <property type="protein sequence ID" value="PRB88084.1"/>
    <property type="molecule type" value="Genomic_DNA"/>
</dbReference>
<evidence type="ECO:0000313" key="3">
    <source>
        <dbReference type="EMBL" id="PRB88084.1"/>
    </source>
</evidence>
<dbReference type="InterPro" id="IPR010982">
    <property type="entry name" value="Lambda_DNA-bd_dom_sf"/>
</dbReference>
<dbReference type="CDD" id="cd00093">
    <property type="entry name" value="HTH_XRE"/>
    <property type="match status" value="1"/>
</dbReference>
<dbReference type="EMBL" id="PCPP01000005">
    <property type="protein sequence ID" value="PRB81148.1"/>
    <property type="molecule type" value="Genomic_DNA"/>
</dbReference>
<dbReference type="InterPro" id="IPR001387">
    <property type="entry name" value="Cro/C1-type_HTH"/>
</dbReference>
<gene>
    <name evidence="2" type="ORF">CQ022_20295</name>
    <name evidence="3" type="ORF">CQ033_19200</name>
</gene>
<dbReference type="PROSITE" id="PS50943">
    <property type="entry name" value="HTH_CROC1"/>
    <property type="match status" value="1"/>
</dbReference>
<proteinExistence type="predicted"/>
<evidence type="ECO:0000259" key="1">
    <source>
        <dbReference type="PROSITE" id="PS50943"/>
    </source>
</evidence>
<dbReference type="OrthoDB" id="959032at2"/>